<comment type="subcellular location">
    <subcellularLocation>
        <location evidence="9">Cell membrane</location>
        <topology evidence="9">Single-pass membrane protein</topology>
    </subcellularLocation>
    <subcellularLocation>
        <location evidence="1">Membrane</location>
    </subcellularLocation>
</comment>
<comment type="subunit">
    <text evidence="9">Component of the Sec protein translocase complex. Heterotrimer consisting of SecY, SecE and SecG subunits. The heterotrimers can form oligomers, although 1 heterotrimer is thought to be able to translocate proteins. Interacts with the ribosome. Interacts with SecDF, and other proteins may be involved. Interacts with SecA.</text>
</comment>
<evidence type="ECO:0000256" key="3">
    <source>
        <dbReference type="ARBA" id="ARBA00022475"/>
    </source>
</evidence>
<dbReference type="InterPro" id="IPR038379">
    <property type="entry name" value="SecE_sf"/>
</dbReference>
<keyword evidence="6 9" id="KW-1133">Transmembrane helix</keyword>
<comment type="function">
    <text evidence="9">Essential subunit of the Sec protein translocation channel SecYEG. Clamps together the 2 halves of SecY. May contact the channel plug during translocation.</text>
</comment>
<dbReference type="GO" id="GO:0006605">
    <property type="term" value="P:protein targeting"/>
    <property type="evidence" value="ECO:0007669"/>
    <property type="project" value="UniProtKB-UniRule"/>
</dbReference>
<dbReference type="InterPro" id="IPR001901">
    <property type="entry name" value="Translocase_SecE/Sec61-g"/>
</dbReference>
<evidence type="ECO:0000256" key="6">
    <source>
        <dbReference type="ARBA" id="ARBA00022989"/>
    </source>
</evidence>
<dbReference type="EMBL" id="CP116942">
    <property type="protein sequence ID" value="WCO66692.1"/>
    <property type="molecule type" value="Genomic_DNA"/>
</dbReference>
<dbReference type="KEGG" id="ima:PO878_19540"/>
<dbReference type="PANTHER" id="PTHR33910:SF1">
    <property type="entry name" value="PROTEIN TRANSLOCASE SUBUNIT SECE"/>
    <property type="match status" value="1"/>
</dbReference>
<evidence type="ECO:0000256" key="10">
    <source>
        <dbReference type="SAM" id="MobiDB-lite"/>
    </source>
</evidence>
<protein>
    <recommendedName>
        <fullName evidence="9">Protein translocase subunit SecE</fullName>
    </recommendedName>
</protein>
<dbReference type="GO" id="GO:0009306">
    <property type="term" value="P:protein secretion"/>
    <property type="evidence" value="ECO:0007669"/>
    <property type="project" value="UniProtKB-UniRule"/>
</dbReference>
<sequence length="99" mass="11286">MAMNREQKRLLQKQGAIDADGSPKASRRAPTPPRPKEQRTKPRQFLREVRAEMRKVNWPTRAETTNYSIIVFITIVVLTALIAVVDLGLARAVLWVYDA</sequence>
<keyword evidence="5 9" id="KW-0653">Protein transport</keyword>
<reference evidence="11" key="1">
    <citation type="submission" date="2023-01" db="EMBL/GenBank/DDBJ databases">
        <title>The diversity of Class Acidimicrobiia in South China Sea sediment environments and the proposal of Iamia marina sp. nov., a novel species of the genus Iamia.</title>
        <authorList>
            <person name="He Y."/>
            <person name="Tian X."/>
        </authorList>
    </citation>
    <scope>NUCLEOTIDE SEQUENCE</scope>
    <source>
        <strain evidence="11">DSM 19957</strain>
    </source>
</reference>
<dbReference type="HAMAP" id="MF_00422">
    <property type="entry name" value="SecE"/>
    <property type="match status" value="1"/>
</dbReference>
<dbReference type="GO" id="GO:0008320">
    <property type="term" value="F:protein transmembrane transporter activity"/>
    <property type="evidence" value="ECO:0007669"/>
    <property type="project" value="UniProtKB-UniRule"/>
</dbReference>
<proteinExistence type="inferred from homology"/>
<dbReference type="Proteomes" id="UP001216390">
    <property type="component" value="Chromosome"/>
</dbReference>
<evidence type="ECO:0000256" key="1">
    <source>
        <dbReference type="ARBA" id="ARBA00004370"/>
    </source>
</evidence>
<dbReference type="GO" id="GO:0005886">
    <property type="term" value="C:plasma membrane"/>
    <property type="evidence" value="ECO:0007669"/>
    <property type="project" value="UniProtKB-SubCell"/>
</dbReference>
<dbReference type="InterPro" id="IPR005807">
    <property type="entry name" value="SecE_bac"/>
</dbReference>
<evidence type="ECO:0000313" key="12">
    <source>
        <dbReference type="Proteomes" id="UP001216390"/>
    </source>
</evidence>
<feature type="transmembrane region" description="Helical" evidence="9">
    <location>
        <begin position="69"/>
        <end position="97"/>
    </location>
</feature>
<feature type="compositionally biased region" description="Basic and acidic residues" evidence="10">
    <location>
        <begin position="34"/>
        <end position="44"/>
    </location>
</feature>
<dbReference type="Gene3D" id="1.20.5.1030">
    <property type="entry name" value="Preprotein translocase secy subunit"/>
    <property type="match status" value="1"/>
</dbReference>
<dbReference type="GO" id="GO:0043952">
    <property type="term" value="P:protein transport by the Sec complex"/>
    <property type="evidence" value="ECO:0007669"/>
    <property type="project" value="UniProtKB-UniRule"/>
</dbReference>
<feature type="region of interest" description="Disordered" evidence="10">
    <location>
        <begin position="1"/>
        <end position="44"/>
    </location>
</feature>
<keyword evidence="4 9" id="KW-0812">Transmembrane</keyword>
<dbReference type="NCBIfam" id="TIGR00964">
    <property type="entry name" value="secE_bact"/>
    <property type="match status" value="1"/>
</dbReference>
<keyword evidence="7 9" id="KW-0811">Translocation</keyword>
<dbReference type="GO" id="GO:0065002">
    <property type="term" value="P:intracellular protein transmembrane transport"/>
    <property type="evidence" value="ECO:0007669"/>
    <property type="project" value="UniProtKB-UniRule"/>
</dbReference>
<gene>
    <name evidence="9 11" type="primary">secE</name>
    <name evidence="11" type="ORF">PO878_19540</name>
</gene>
<keyword evidence="8 9" id="KW-0472">Membrane</keyword>
<keyword evidence="2 9" id="KW-0813">Transport</keyword>
<keyword evidence="12" id="KW-1185">Reference proteome</keyword>
<evidence type="ECO:0000256" key="4">
    <source>
        <dbReference type="ARBA" id="ARBA00022692"/>
    </source>
</evidence>
<accession>A0AAE9YDB2</accession>
<evidence type="ECO:0000256" key="8">
    <source>
        <dbReference type="ARBA" id="ARBA00023136"/>
    </source>
</evidence>
<evidence type="ECO:0000313" key="11">
    <source>
        <dbReference type="EMBL" id="WCO66692.1"/>
    </source>
</evidence>
<evidence type="ECO:0000256" key="5">
    <source>
        <dbReference type="ARBA" id="ARBA00022927"/>
    </source>
</evidence>
<evidence type="ECO:0000256" key="7">
    <source>
        <dbReference type="ARBA" id="ARBA00023010"/>
    </source>
</evidence>
<dbReference type="RefSeq" id="WP_272736215.1">
    <property type="nucleotide sequence ID" value="NZ_CP116942.1"/>
</dbReference>
<organism evidence="11 12">
    <name type="scientific">Iamia majanohamensis</name>
    <dbReference type="NCBI Taxonomy" id="467976"/>
    <lineage>
        <taxon>Bacteria</taxon>
        <taxon>Bacillati</taxon>
        <taxon>Actinomycetota</taxon>
        <taxon>Acidimicrobiia</taxon>
        <taxon>Acidimicrobiales</taxon>
        <taxon>Iamiaceae</taxon>
        <taxon>Iamia</taxon>
    </lineage>
</organism>
<evidence type="ECO:0000256" key="2">
    <source>
        <dbReference type="ARBA" id="ARBA00022448"/>
    </source>
</evidence>
<dbReference type="PANTHER" id="PTHR33910">
    <property type="entry name" value="PROTEIN TRANSLOCASE SUBUNIT SECE"/>
    <property type="match status" value="1"/>
</dbReference>
<name>A0AAE9YDB2_9ACTN</name>
<evidence type="ECO:0000256" key="9">
    <source>
        <dbReference type="HAMAP-Rule" id="MF_00422"/>
    </source>
</evidence>
<keyword evidence="3 9" id="KW-1003">Cell membrane</keyword>
<comment type="similarity">
    <text evidence="9">Belongs to the SecE/SEC61-gamma family.</text>
</comment>
<dbReference type="Pfam" id="PF00584">
    <property type="entry name" value="SecE"/>
    <property type="match status" value="1"/>
</dbReference>
<dbReference type="AlphaFoldDB" id="A0AAE9YDB2"/>